<dbReference type="EMBL" id="ARYJ01000004">
    <property type="protein sequence ID" value="KCZ89024.1"/>
    <property type="molecule type" value="Genomic_DNA"/>
</dbReference>
<gene>
    <name evidence="1" type="ORF">HJA_07002</name>
</gene>
<keyword evidence="2" id="KW-1185">Reference proteome</keyword>
<evidence type="ECO:0000313" key="2">
    <source>
        <dbReference type="Proteomes" id="UP000024816"/>
    </source>
</evidence>
<dbReference type="AlphaFoldDB" id="A0A059FEJ3"/>
<accession>A0A059FEJ3</accession>
<proteinExistence type="predicted"/>
<comment type="caution">
    <text evidence="1">The sequence shown here is derived from an EMBL/GenBank/DDBJ whole genome shotgun (WGS) entry which is preliminary data.</text>
</comment>
<dbReference type="Proteomes" id="UP000024816">
    <property type="component" value="Unassembled WGS sequence"/>
</dbReference>
<reference evidence="1 2" key="1">
    <citation type="journal article" date="2014" name="Antonie Van Leeuwenhoek">
        <title>Hyphomonas beringensis sp. nov. and Hyphomonas chukchiensis sp. nov., isolated from surface seawater of the Bering Sea and Chukchi Sea.</title>
        <authorList>
            <person name="Li C."/>
            <person name="Lai Q."/>
            <person name="Li G."/>
            <person name="Dong C."/>
            <person name="Wang J."/>
            <person name="Liao Y."/>
            <person name="Shao Z."/>
        </authorList>
    </citation>
    <scope>NUCLEOTIDE SEQUENCE [LARGE SCALE GENOMIC DNA]</scope>
    <source>
        <strain evidence="1 2">VP2</strain>
    </source>
</reference>
<dbReference type="RefSeq" id="WP_035580105.1">
    <property type="nucleotide sequence ID" value="NZ_ARYJ01000004.1"/>
</dbReference>
<dbReference type="PATRIC" id="fig|1280952.3.peg.1391"/>
<name>A0A059FEJ3_9PROT</name>
<organism evidence="1 2">
    <name type="scientific">Hyphomonas jannaschiana VP2</name>
    <dbReference type="NCBI Taxonomy" id="1280952"/>
    <lineage>
        <taxon>Bacteria</taxon>
        <taxon>Pseudomonadati</taxon>
        <taxon>Pseudomonadota</taxon>
        <taxon>Alphaproteobacteria</taxon>
        <taxon>Hyphomonadales</taxon>
        <taxon>Hyphomonadaceae</taxon>
        <taxon>Hyphomonas</taxon>
    </lineage>
</organism>
<protein>
    <submittedName>
        <fullName evidence="1">Uncharacterized protein</fullName>
    </submittedName>
</protein>
<sequence>MEYWLMPWRATLSVAAATLETSLVMQKSFAGLTGLGGFEAMDENRLRDAFHAAADVNLRRWGDTAEMLQNLPAWYRDLGRMPGDLMTDWFDAHHRTASAD</sequence>
<evidence type="ECO:0000313" key="1">
    <source>
        <dbReference type="EMBL" id="KCZ89024.1"/>
    </source>
</evidence>
<dbReference type="OrthoDB" id="7619825at2"/>
<dbReference type="STRING" id="1280952.HJA_07002"/>